<proteinExistence type="predicted"/>
<name>A0A0B2RE07_GLYSO</name>
<accession>A0A0B2RE07</accession>
<dbReference type="PANTHER" id="PTHR38386:SF7">
    <property type="entry name" value="TOPOISOMERASE 1-ASSOCIATED FACTOR 1"/>
    <property type="match status" value="1"/>
</dbReference>
<feature type="region of interest" description="Disordered" evidence="1">
    <location>
        <begin position="1"/>
        <end position="48"/>
    </location>
</feature>
<sequence length="104" mass="11640">MMSGYSRISDESSSQQSARSMDEFSESNEGEKFGVMLGRSASSSSSSSQFQFQRAFSMRRSSSVSERYCRIHDQYTPPPIGSKKKQRGGGPNKILKACKRLLRL</sequence>
<reference evidence="2" key="1">
    <citation type="submission" date="2014-07" db="EMBL/GenBank/DDBJ databases">
        <title>Identification of a novel salt tolerance gene in wild soybean by whole-genome sequencing.</title>
        <authorList>
            <person name="Lam H.-M."/>
            <person name="Qi X."/>
            <person name="Li M.-W."/>
            <person name="Liu X."/>
            <person name="Xie M."/>
            <person name="Ni M."/>
            <person name="Xu X."/>
        </authorList>
    </citation>
    <scope>NUCLEOTIDE SEQUENCE [LARGE SCALE GENOMIC DNA]</scope>
    <source>
        <tissue evidence="2">Root</tissue>
    </source>
</reference>
<dbReference type="PANTHER" id="PTHR38386">
    <property type="entry name" value="OS05G0426900 PROTEIN"/>
    <property type="match status" value="1"/>
</dbReference>
<evidence type="ECO:0000313" key="3">
    <source>
        <dbReference type="EMBL" id="RZB76208.1"/>
    </source>
</evidence>
<organism evidence="2">
    <name type="scientific">Glycine soja</name>
    <name type="common">Wild soybean</name>
    <dbReference type="NCBI Taxonomy" id="3848"/>
    <lineage>
        <taxon>Eukaryota</taxon>
        <taxon>Viridiplantae</taxon>
        <taxon>Streptophyta</taxon>
        <taxon>Embryophyta</taxon>
        <taxon>Tracheophyta</taxon>
        <taxon>Spermatophyta</taxon>
        <taxon>Magnoliopsida</taxon>
        <taxon>eudicotyledons</taxon>
        <taxon>Gunneridae</taxon>
        <taxon>Pentapetalae</taxon>
        <taxon>rosids</taxon>
        <taxon>fabids</taxon>
        <taxon>Fabales</taxon>
        <taxon>Fabaceae</taxon>
        <taxon>Papilionoideae</taxon>
        <taxon>50 kb inversion clade</taxon>
        <taxon>NPAAA clade</taxon>
        <taxon>indigoferoid/millettioid clade</taxon>
        <taxon>Phaseoleae</taxon>
        <taxon>Glycine</taxon>
        <taxon>Glycine subgen. Soja</taxon>
    </lineage>
</organism>
<gene>
    <name evidence="3" type="ORF">D0Y65_034624</name>
    <name evidence="2" type="ORF">glysoja_043038</name>
</gene>
<evidence type="ECO:0000313" key="2">
    <source>
        <dbReference type="EMBL" id="KHN31595.1"/>
    </source>
</evidence>
<keyword evidence="4" id="KW-1185">Reference proteome</keyword>
<feature type="region of interest" description="Disordered" evidence="1">
    <location>
        <begin position="73"/>
        <end position="92"/>
    </location>
</feature>
<protein>
    <submittedName>
        <fullName evidence="2">Uncharacterized protein</fullName>
    </submittedName>
</protein>
<feature type="compositionally biased region" description="Low complexity" evidence="1">
    <location>
        <begin position="39"/>
        <end position="48"/>
    </location>
</feature>
<reference evidence="3 4" key="2">
    <citation type="submission" date="2018-09" db="EMBL/GenBank/DDBJ databases">
        <title>A high-quality reference genome of wild soybean provides a powerful tool to mine soybean genomes.</title>
        <authorList>
            <person name="Xie M."/>
            <person name="Chung C.Y.L."/>
            <person name="Li M.-W."/>
            <person name="Wong F.-L."/>
            <person name="Chan T.-F."/>
            <person name="Lam H.-M."/>
        </authorList>
    </citation>
    <scope>NUCLEOTIDE SEQUENCE [LARGE SCALE GENOMIC DNA]</scope>
    <source>
        <strain evidence="4">cv. W05</strain>
        <tissue evidence="3">Hypocotyl of etiolated seedlings</tissue>
    </source>
</reference>
<dbReference type="AlphaFoldDB" id="A0A0B2RE07"/>
<dbReference type="Proteomes" id="UP000053555">
    <property type="component" value="Unassembled WGS sequence"/>
</dbReference>
<dbReference type="Proteomes" id="UP000289340">
    <property type="component" value="Chromosome 12"/>
</dbReference>
<evidence type="ECO:0000256" key="1">
    <source>
        <dbReference type="SAM" id="MobiDB-lite"/>
    </source>
</evidence>
<evidence type="ECO:0000313" key="4">
    <source>
        <dbReference type="Proteomes" id="UP000289340"/>
    </source>
</evidence>
<dbReference type="EMBL" id="QZWG01000012">
    <property type="protein sequence ID" value="RZB76208.1"/>
    <property type="molecule type" value="Genomic_DNA"/>
</dbReference>
<dbReference type="EMBL" id="KN650952">
    <property type="protein sequence ID" value="KHN31595.1"/>
    <property type="molecule type" value="Genomic_DNA"/>
</dbReference>